<feature type="repeat" description="PPR" evidence="2">
    <location>
        <begin position="151"/>
        <end position="185"/>
    </location>
</feature>
<dbReference type="GO" id="GO:0003723">
    <property type="term" value="F:RNA binding"/>
    <property type="evidence" value="ECO:0007669"/>
    <property type="project" value="InterPro"/>
</dbReference>
<evidence type="ECO:0000313" key="3">
    <source>
        <dbReference type="EMBL" id="EFJ23563.1"/>
    </source>
</evidence>
<reference evidence="3 4" key="1">
    <citation type="journal article" date="2011" name="Science">
        <title>The Selaginella genome identifies genetic changes associated with the evolution of vascular plants.</title>
        <authorList>
            <person name="Banks J.A."/>
            <person name="Nishiyama T."/>
            <person name="Hasebe M."/>
            <person name="Bowman J.L."/>
            <person name="Gribskov M."/>
            <person name="dePamphilis C."/>
            <person name="Albert V.A."/>
            <person name="Aono N."/>
            <person name="Aoyama T."/>
            <person name="Ambrose B.A."/>
            <person name="Ashton N.W."/>
            <person name="Axtell M.J."/>
            <person name="Barker E."/>
            <person name="Barker M.S."/>
            <person name="Bennetzen J.L."/>
            <person name="Bonawitz N.D."/>
            <person name="Chapple C."/>
            <person name="Cheng C."/>
            <person name="Correa L.G."/>
            <person name="Dacre M."/>
            <person name="DeBarry J."/>
            <person name="Dreyer I."/>
            <person name="Elias M."/>
            <person name="Engstrom E.M."/>
            <person name="Estelle M."/>
            <person name="Feng L."/>
            <person name="Finet C."/>
            <person name="Floyd S.K."/>
            <person name="Frommer W.B."/>
            <person name="Fujita T."/>
            <person name="Gramzow L."/>
            <person name="Gutensohn M."/>
            <person name="Harholt J."/>
            <person name="Hattori M."/>
            <person name="Heyl A."/>
            <person name="Hirai T."/>
            <person name="Hiwatashi Y."/>
            <person name="Ishikawa M."/>
            <person name="Iwata M."/>
            <person name="Karol K.G."/>
            <person name="Koehler B."/>
            <person name="Kolukisaoglu U."/>
            <person name="Kubo M."/>
            <person name="Kurata T."/>
            <person name="Lalonde S."/>
            <person name="Li K."/>
            <person name="Li Y."/>
            <person name="Litt A."/>
            <person name="Lyons E."/>
            <person name="Manning G."/>
            <person name="Maruyama T."/>
            <person name="Michael T.P."/>
            <person name="Mikami K."/>
            <person name="Miyazaki S."/>
            <person name="Morinaga S."/>
            <person name="Murata T."/>
            <person name="Mueller-Roeber B."/>
            <person name="Nelson D.R."/>
            <person name="Obara M."/>
            <person name="Oguri Y."/>
            <person name="Olmstead R.G."/>
            <person name="Onodera N."/>
            <person name="Petersen B.L."/>
            <person name="Pils B."/>
            <person name="Prigge M."/>
            <person name="Rensing S.A."/>
            <person name="Riano-Pachon D.M."/>
            <person name="Roberts A.W."/>
            <person name="Sato Y."/>
            <person name="Scheller H.V."/>
            <person name="Schulz B."/>
            <person name="Schulz C."/>
            <person name="Shakirov E.V."/>
            <person name="Shibagaki N."/>
            <person name="Shinohara N."/>
            <person name="Shippen D.E."/>
            <person name="Soerensen I."/>
            <person name="Sotooka R."/>
            <person name="Sugimoto N."/>
            <person name="Sugita M."/>
            <person name="Sumikawa N."/>
            <person name="Tanurdzic M."/>
            <person name="Theissen G."/>
            <person name="Ulvskov P."/>
            <person name="Wakazuki S."/>
            <person name="Weng J.K."/>
            <person name="Willats W.W."/>
            <person name="Wipf D."/>
            <person name="Wolf P.G."/>
            <person name="Yang L."/>
            <person name="Zimmer A.D."/>
            <person name="Zhu Q."/>
            <person name="Mitros T."/>
            <person name="Hellsten U."/>
            <person name="Loque D."/>
            <person name="Otillar R."/>
            <person name="Salamov A."/>
            <person name="Schmutz J."/>
            <person name="Shapiro H."/>
            <person name="Lindquist E."/>
            <person name="Lucas S."/>
            <person name="Rokhsar D."/>
            <person name="Grigoriev I.V."/>
        </authorList>
    </citation>
    <scope>NUCLEOTIDE SEQUENCE [LARGE SCALE GENOMIC DNA]</scope>
</reference>
<dbReference type="PROSITE" id="PS51375">
    <property type="entry name" value="PPR"/>
    <property type="match status" value="4"/>
</dbReference>
<dbReference type="KEGG" id="smo:SELMODRAFT_103065"/>
<organism evidence="4">
    <name type="scientific">Selaginella moellendorffii</name>
    <name type="common">Spikemoss</name>
    <dbReference type="NCBI Taxonomy" id="88036"/>
    <lineage>
        <taxon>Eukaryota</taxon>
        <taxon>Viridiplantae</taxon>
        <taxon>Streptophyta</taxon>
        <taxon>Embryophyta</taxon>
        <taxon>Tracheophyta</taxon>
        <taxon>Lycopodiopsida</taxon>
        <taxon>Selaginellales</taxon>
        <taxon>Selaginellaceae</taxon>
        <taxon>Selaginella</taxon>
    </lineage>
</organism>
<dbReference type="GO" id="GO:0009451">
    <property type="term" value="P:RNA modification"/>
    <property type="evidence" value="ECO:0000318"/>
    <property type="project" value="GO_Central"/>
</dbReference>
<dbReference type="FunFam" id="1.25.40.10:FF:000031">
    <property type="entry name" value="Pentatricopeptide repeat-containing protein mitochondrial"/>
    <property type="match status" value="1"/>
</dbReference>
<dbReference type="Gene3D" id="1.25.40.10">
    <property type="entry name" value="Tetratricopeptide repeat domain"/>
    <property type="match status" value="4"/>
</dbReference>
<dbReference type="GO" id="GO:0048731">
    <property type="term" value="P:system development"/>
    <property type="evidence" value="ECO:0007669"/>
    <property type="project" value="UniProtKB-ARBA"/>
</dbReference>
<dbReference type="Gramene" id="EFJ23563">
    <property type="protein sequence ID" value="EFJ23563"/>
    <property type="gene ID" value="SELMODRAFT_103065"/>
</dbReference>
<dbReference type="PANTHER" id="PTHR24015">
    <property type="entry name" value="OS07G0578800 PROTEIN-RELATED"/>
    <property type="match status" value="1"/>
</dbReference>
<keyword evidence="4" id="KW-1185">Reference proteome</keyword>
<accession>D8RWJ2</accession>
<dbReference type="AlphaFoldDB" id="D8RWJ2"/>
<evidence type="ECO:0000256" key="2">
    <source>
        <dbReference type="PROSITE-ProRule" id="PRU00708"/>
    </source>
</evidence>
<name>D8RWJ2_SELML</name>
<dbReference type="FunFam" id="1.25.40.10:FF:000227">
    <property type="entry name" value="Pentatricopeptide repeat-containing protein At3g13880"/>
    <property type="match status" value="1"/>
</dbReference>
<dbReference type="EMBL" id="GL377592">
    <property type="protein sequence ID" value="EFJ23563.1"/>
    <property type="molecule type" value="Genomic_DNA"/>
</dbReference>
<gene>
    <name evidence="3" type="ORF">SELMODRAFT_103065</name>
</gene>
<dbReference type="eggNOG" id="KOG4197">
    <property type="taxonomic scope" value="Eukaryota"/>
</dbReference>
<dbReference type="Pfam" id="PF01535">
    <property type="entry name" value="PPR"/>
    <property type="match status" value="4"/>
</dbReference>
<protein>
    <recommendedName>
        <fullName evidence="5">Pentacotripeptide-repeat region of PRORP domain-containing protein</fullName>
    </recommendedName>
</protein>
<dbReference type="Pfam" id="PF13041">
    <property type="entry name" value="PPR_2"/>
    <property type="match status" value="3"/>
</dbReference>
<dbReference type="NCBIfam" id="TIGR00756">
    <property type="entry name" value="PPR"/>
    <property type="match status" value="4"/>
</dbReference>
<evidence type="ECO:0008006" key="5">
    <source>
        <dbReference type="Google" id="ProtNLM"/>
    </source>
</evidence>
<dbReference type="InParanoid" id="D8RWJ2"/>
<evidence type="ECO:0000256" key="1">
    <source>
        <dbReference type="ARBA" id="ARBA00022737"/>
    </source>
</evidence>
<dbReference type="FunFam" id="1.25.40.10:FF:000158">
    <property type="entry name" value="pentatricopeptide repeat-containing protein At2g33680"/>
    <property type="match status" value="1"/>
</dbReference>
<dbReference type="Proteomes" id="UP000001514">
    <property type="component" value="Unassembled WGS sequence"/>
</dbReference>
<proteinExistence type="predicted"/>
<feature type="repeat" description="PPR" evidence="2">
    <location>
        <begin position="383"/>
        <end position="417"/>
    </location>
</feature>
<dbReference type="InterPro" id="IPR002885">
    <property type="entry name" value="PPR_rpt"/>
</dbReference>
<feature type="repeat" description="PPR" evidence="2">
    <location>
        <begin position="252"/>
        <end position="286"/>
    </location>
</feature>
<sequence>MSIRAWRAKSLQHGSAASLGEAALLEIQRLAAIHREGKQQQDRNLHGEQEIKDHANRIRQCGRAGDLAEAERVHAAVLRSGLGGDRFLSNLLVEMYGRCGGVEGSRTAFDAIESPNVYSDIFLGTAIVNMYGKCGSIHDAEEIFFRMEHRDVVAWNAMLSAYAHNGYELEAAKLFQEMEHEGVKADRVVFVSLLEACSKLGDLEQGKVVHGRVTELGFEAEDVLGHALVNLYGKCGALEEARSLFGKIVSKNVVSWNVLITAYLQNGLVEDALKLFTEMALDGTRPDDVTFNNLVNLCTGVVSLEQARILHRRLIESEIHVDAVMRNAVMNLYVKAGSLEDARAEFYRMEVRDVIGNTLITSYGQCGNIDASRAVFTGMECKNVISWTSSIVAHATNGQASQAMGLLHQMHLEGVHPNKVTLLGLIDACVSLAAAVDKNERSIVIPEYVLSVASRFESTIVLETALLNMHAKCGNVEEAERIFFEKMADGERDSIAWNAMVSAYATNGHGLEAIELFYGMVLQGVLPTSVTLTSILSGCSHAGLVGQGIRYFACMVEDHGVTPTADHMNCLVDLLGRAGWLREAEDLIRKMPAGDPLTWKVLLGACRLHGDLERGTNAARKASNFLDHCDSSPYVLLSNMYLEKDPQSLTNCESSGLVPTS</sequence>
<feature type="repeat" description="PPR" evidence="2">
    <location>
        <begin position="493"/>
        <end position="527"/>
    </location>
</feature>
<dbReference type="HOGENOM" id="CLU_002706_0_1_1"/>
<evidence type="ECO:0000313" key="4">
    <source>
        <dbReference type="Proteomes" id="UP000001514"/>
    </source>
</evidence>
<dbReference type="InterPro" id="IPR011990">
    <property type="entry name" value="TPR-like_helical_dom_sf"/>
</dbReference>
<dbReference type="InterPro" id="IPR046960">
    <property type="entry name" value="PPR_At4g14850-like_plant"/>
</dbReference>
<dbReference type="PANTHER" id="PTHR24015:SF548">
    <property type="entry name" value="OS08G0340900 PROTEIN"/>
    <property type="match status" value="1"/>
</dbReference>
<keyword evidence="1" id="KW-0677">Repeat</keyword>